<dbReference type="Proteomes" id="UP001218218">
    <property type="component" value="Unassembled WGS sequence"/>
</dbReference>
<dbReference type="SUPFAM" id="SSF55729">
    <property type="entry name" value="Acyl-CoA N-acyltransferases (Nat)"/>
    <property type="match status" value="1"/>
</dbReference>
<protein>
    <recommendedName>
        <fullName evidence="1">N-acetyltransferase domain-containing protein</fullName>
    </recommendedName>
</protein>
<dbReference type="PANTHER" id="PTHR42791">
    <property type="entry name" value="GNAT FAMILY ACETYLTRANSFERASE"/>
    <property type="match status" value="1"/>
</dbReference>
<dbReference type="GO" id="GO:0016747">
    <property type="term" value="F:acyltransferase activity, transferring groups other than amino-acyl groups"/>
    <property type="evidence" value="ECO:0007669"/>
    <property type="project" value="InterPro"/>
</dbReference>
<evidence type="ECO:0000313" key="3">
    <source>
        <dbReference type="Proteomes" id="UP001218218"/>
    </source>
</evidence>
<dbReference type="CDD" id="cd04301">
    <property type="entry name" value="NAT_SF"/>
    <property type="match status" value="1"/>
</dbReference>
<dbReference type="PANTHER" id="PTHR42791:SF1">
    <property type="entry name" value="N-ACETYLTRANSFERASE DOMAIN-CONTAINING PROTEIN"/>
    <property type="match status" value="1"/>
</dbReference>
<dbReference type="Pfam" id="PF13508">
    <property type="entry name" value="Acetyltransf_7"/>
    <property type="match status" value="1"/>
</dbReference>
<proteinExistence type="predicted"/>
<accession>A0AAD7ETX7</accession>
<dbReference type="EMBL" id="JARIHO010000017">
    <property type="protein sequence ID" value="KAJ7348688.1"/>
    <property type="molecule type" value="Genomic_DNA"/>
</dbReference>
<comment type="caution">
    <text evidence="2">The sequence shown here is derived from an EMBL/GenBank/DDBJ whole genome shotgun (WGS) entry which is preliminary data.</text>
</comment>
<sequence>MSTPSVSTLSLCVRKVQPPALGPGDPETPELSQMVDVLTRAFSNDAFTAIVTGHRPHSLDVSHARVLSKYSLTAGLLGGEVYVAETTDVAKKIVGCAIWFPPGRALYDSDDQKRLALQPLLASFSKDLRRWWDDFLPKYVKFIAAAVGEAGELHSWRLQTLAVDPDYQRKGVGTLLVNTIAPTAALTKTPLCVDCSEVTNVEVYQHLGFQLMPKEKGGDLYRCREEFTGMNGDPFSMWVLCRP</sequence>
<reference evidence="2" key="1">
    <citation type="submission" date="2023-03" db="EMBL/GenBank/DDBJ databases">
        <title>Massive genome expansion in bonnet fungi (Mycena s.s.) driven by repeated elements and novel gene families across ecological guilds.</title>
        <authorList>
            <consortium name="Lawrence Berkeley National Laboratory"/>
            <person name="Harder C.B."/>
            <person name="Miyauchi S."/>
            <person name="Viragh M."/>
            <person name="Kuo A."/>
            <person name="Thoen E."/>
            <person name="Andreopoulos B."/>
            <person name="Lu D."/>
            <person name="Skrede I."/>
            <person name="Drula E."/>
            <person name="Henrissat B."/>
            <person name="Morin E."/>
            <person name="Kohler A."/>
            <person name="Barry K."/>
            <person name="LaButti K."/>
            <person name="Morin E."/>
            <person name="Salamov A."/>
            <person name="Lipzen A."/>
            <person name="Mereny Z."/>
            <person name="Hegedus B."/>
            <person name="Baldrian P."/>
            <person name="Stursova M."/>
            <person name="Weitz H."/>
            <person name="Taylor A."/>
            <person name="Grigoriev I.V."/>
            <person name="Nagy L.G."/>
            <person name="Martin F."/>
            <person name="Kauserud H."/>
        </authorList>
    </citation>
    <scope>NUCLEOTIDE SEQUENCE</scope>
    <source>
        <strain evidence="2">CBHHK002</strain>
    </source>
</reference>
<dbReference type="Gene3D" id="3.40.630.30">
    <property type="match status" value="1"/>
</dbReference>
<dbReference type="InterPro" id="IPR016181">
    <property type="entry name" value="Acyl_CoA_acyltransferase"/>
</dbReference>
<feature type="domain" description="N-acetyltransferase" evidence="1">
    <location>
        <begin position="96"/>
        <end position="242"/>
    </location>
</feature>
<dbReference type="InterPro" id="IPR052523">
    <property type="entry name" value="Trichothecene_AcTrans"/>
</dbReference>
<organism evidence="2 3">
    <name type="scientific">Mycena albidolilacea</name>
    <dbReference type="NCBI Taxonomy" id="1033008"/>
    <lineage>
        <taxon>Eukaryota</taxon>
        <taxon>Fungi</taxon>
        <taxon>Dikarya</taxon>
        <taxon>Basidiomycota</taxon>
        <taxon>Agaricomycotina</taxon>
        <taxon>Agaricomycetes</taxon>
        <taxon>Agaricomycetidae</taxon>
        <taxon>Agaricales</taxon>
        <taxon>Marasmiineae</taxon>
        <taxon>Mycenaceae</taxon>
        <taxon>Mycena</taxon>
    </lineage>
</organism>
<evidence type="ECO:0000313" key="2">
    <source>
        <dbReference type="EMBL" id="KAJ7348688.1"/>
    </source>
</evidence>
<dbReference type="AlphaFoldDB" id="A0AAD7ETX7"/>
<gene>
    <name evidence="2" type="ORF">DFH08DRAFT_1080008</name>
</gene>
<dbReference type="InterPro" id="IPR000182">
    <property type="entry name" value="GNAT_dom"/>
</dbReference>
<keyword evidence="3" id="KW-1185">Reference proteome</keyword>
<name>A0AAD7ETX7_9AGAR</name>
<evidence type="ECO:0000259" key="1">
    <source>
        <dbReference type="PROSITE" id="PS51186"/>
    </source>
</evidence>
<dbReference type="PROSITE" id="PS51186">
    <property type="entry name" value="GNAT"/>
    <property type="match status" value="1"/>
</dbReference>